<protein>
    <recommendedName>
        <fullName evidence="1">SXP/RAL-2 family protein Ani s 5-like cation-binding domain-containing protein</fullName>
    </recommendedName>
</protein>
<dbReference type="AlphaFoldDB" id="A0AA36MAW1"/>
<proteinExistence type="predicted"/>
<dbReference type="PANTHER" id="PTHR21593">
    <property type="entry name" value="PRION-LIKE- Q/N-RICH -DOMAIN-BEARING PROTEIN PROTEIN"/>
    <property type="match status" value="1"/>
</dbReference>
<reference evidence="2" key="1">
    <citation type="submission" date="2023-07" db="EMBL/GenBank/DDBJ databases">
        <authorList>
            <consortium name="CYATHOMIX"/>
        </authorList>
    </citation>
    <scope>NUCLEOTIDE SEQUENCE</scope>
    <source>
        <strain evidence="2">N/A</strain>
    </source>
</reference>
<dbReference type="PANTHER" id="PTHR21593:SF36">
    <property type="entry name" value="DUF148 DOMAIN-CONTAINING PROTEIN-RELATED"/>
    <property type="match status" value="1"/>
</dbReference>
<accession>A0AA36MAW1</accession>
<dbReference type="EMBL" id="CATQJL010000305">
    <property type="protein sequence ID" value="CAJ0603875.1"/>
    <property type="molecule type" value="Genomic_DNA"/>
</dbReference>
<comment type="caution">
    <text evidence="2">The sequence shown here is derived from an EMBL/GenBank/DDBJ whole genome shotgun (WGS) entry which is preliminary data.</text>
</comment>
<name>A0AA36MAW1_CYLNA</name>
<evidence type="ECO:0000259" key="1">
    <source>
        <dbReference type="Pfam" id="PF02520"/>
    </source>
</evidence>
<dbReference type="InterPro" id="IPR003677">
    <property type="entry name" value="ANIS5_cation-bd"/>
</dbReference>
<feature type="domain" description="SXP/RAL-2 family protein Ani s 5-like cation-binding" evidence="1">
    <location>
        <begin position="52"/>
        <end position="134"/>
    </location>
</feature>
<dbReference type="Pfam" id="PF02520">
    <property type="entry name" value="ANIS5_cation-bd"/>
    <property type="match status" value="1"/>
</dbReference>
<dbReference type="Proteomes" id="UP001176961">
    <property type="component" value="Unassembled WGS sequence"/>
</dbReference>
<sequence length="260" mass="28000">MCLVHLAQPQCCGPVLRTCCPPALPPCCSLPPGGYRGYCTMGSPLFNISQKAYQDLQKIKQDNSLSKRMFDIKMQKWAIENKIGSQYRANKKVMEDLKKQTHEDLEDGVKKLKDVMKDLEKIESDQGLTRQEAYFKQRKILDKLSPREAALARCAAKVYAPAYENLPREGDCGLGPLSWMPMGLFGPFGSGAPAPGYGGVCPSGNCGYGGWPAGVPCATGHCGPGAWAPGVCPGGQCGNGWGAPAPYGFVVPGMGYFGRR</sequence>
<organism evidence="2 3">
    <name type="scientific">Cylicocyclus nassatus</name>
    <name type="common">Nematode worm</name>
    <dbReference type="NCBI Taxonomy" id="53992"/>
    <lineage>
        <taxon>Eukaryota</taxon>
        <taxon>Metazoa</taxon>
        <taxon>Ecdysozoa</taxon>
        <taxon>Nematoda</taxon>
        <taxon>Chromadorea</taxon>
        <taxon>Rhabditida</taxon>
        <taxon>Rhabditina</taxon>
        <taxon>Rhabditomorpha</taxon>
        <taxon>Strongyloidea</taxon>
        <taxon>Strongylidae</taxon>
        <taxon>Cylicocyclus</taxon>
    </lineage>
</organism>
<gene>
    <name evidence="2" type="ORF">CYNAS_LOCUS15858</name>
</gene>
<evidence type="ECO:0000313" key="2">
    <source>
        <dbReference type="EMBL" id="CAJ0603875.1"/>
    </source>
</evidence>
<evidence type="ECO:0000313" key="3">
    <source>
        <dbReference type="Proteomes" id="UP001176961"/>
    </source>
</evidence>
<dbReference type="InterPro" id="IPR052823">
    <property type="entry name" value="SXP/RAL-2_related"/>
</dbReference>
<keyword evidence="3" id="KW-1185">Reference proteome</keyword>